<evidence type="ECO:0000313" key="2">
    <source>
        <dbReference type="EMBL" id="AGH96863.1"/>
    </source>
</evidence>
<accession>M4VCA0</accession>
<dbReference type="CDD" id="cd02042">
    <property type="entry name" value="ParAB_family"/>
    <property type="match status" value="1"/>
</dbReference>
<evidence type="ECO:0000259" key="1">
    <source>
        <dbReference type="Pfam" id="PF13614"/>
    </source>
</evidence>
<dbReference type="STRING" id="349215.A11S_25"/>
<dbReference type="PATRIC" id="fig|349215.9.peg.25"/>
<dbReference type="SUPFAM" id="SSF52540">
    <property type="entry name" value="P-loop containing nucleoside triphosphate hydrolases"/>
    <property type="match status" value="1"/>
</dbReference>
<sequence>MTEQAVSTPKIPRIMAVANQKGGVGKTTTAVNLATAMCAVGKTVLLVDLDSQGNASTGLGIKRVDIRHSSYDVLFGEVAVEDAIMQTKVPNLSIVPSSIHLSGAEIELVDVERREYCLRDALRQPLPFDYIIIDCAPSLSLLTLNALVATDTVVVPLQCEFYALEGLSHLVKTIERVRKAFNPTLDIHGVVLTMYDRRNNLSSMVENDVREFFGDKVYRTVIPRNVRVSEAPSFGLPAIVYDMKSPGATAYIHLASEVLKRERTLMREAAANEQQLIENKLQNTEVKGAA</sequence>
<dbReference type="InterPro" id="IPR050678">
    <property type="entry name" value="DNA_Partitioning_ATPase"/>
</dbReference>
<evidence type="ECO:0000313" key="3">
    <source>
        <dbReference type="Proteomes" id="UP000011932"/>
    </source>
</evidence>
<feature type="domain" description="AAA" evidence="1">
    <location>
        <begin position="13"/>
        <end position="187"/>
    </location>
</feature>
<dbReference type="RefSeq" id="WP_015466429.1">
    <property type="nucleotide sequence ID" value="NC_020812.1"/>
</dbReference>
<dbReference type="Proteomes" id="UP000011932">
    <property type="component" value="Chromosome"/>
</dbReference>
<dbReference type="KEGG" id="man:A11S_25"/>
<proteinExistence type="predicted"/>
<dbReference type="EMBL" id="CP003538">
    <property type="protein sequence ID" value="AGH96863.1"/>
    <property type="molecule type" value="Genomic_DNA"/>
</dbReference>
<dbReference type="Gene3D" id="3.40.50.300">
    <property type="entry name" value="P-loop containing nucleotide triphosphate hydrolases"/>
    <property type="match status" value="1"/>
</dbReference>
<dbReference type="InterPro" id="IPR025669">
    <property type="entry name" value="AAA_dom"/>
</dbReference>
<dbReference type="PANTHER" id="PTHR13696:SF52">
    <property type="entry name" value="PARA FAMILY PROTEIN CT_582"/>
    <property type="match status" value="1"/>
</dbReference>
<dbReference type="HOGENOM" id="CLU_037612_1_4_5"/>
<name>M4VCA0_9BACT</name>
<dbReference type="FunFam" id="3.40.50.300:FF:000285">
    <property type="entry name" value="Sporulation initiation inhibitor Soj"/>
    <property type="match status" value="1"/>
</dbReference>
<dbReference type="InterPro" id="IPR027417">
    <property type="entry name" value="P-loop_NTPase"/>
</dbReference>
<dbReference type="AlphaFoldDB" id="M4VCA0"/>
<protein>
    <submittedName>
        <fullName evidence="2">Chromosome (Plasmid) partitioning protein ParA / Sporulation initiation inhibitor protein Soj</fullName>
    </submittedName>
</protein>
<reference evidence="2 3" key="1">
    <citation type="journal article" date="2013" name="ISME J.">
        <title>By their genes ye shall know them: genomic signatures of predatory bacteria.</title>
        <authorList>
            <person name="Pasternak Z."/>
            <person name="Pietrokovski S."/>
            <person name="Rotem O."/>
            <person name="Gophna U."/>
            <person name="Lurie-Weinberger M.N."/>
            <person name="Jurkevitch E."/>
        </authorList>
    </citation>
    <scope>NUCLEOTIDE SEQUENCE [LARGE SCALE GENOMIC DNA]</scope>
    <source>
        <strain evidence="2">EPB</strain>
    </source>
</reference>
<organism evidence="2 3">
    <name type="scientific">Micavibrio aeruginosavorus EPB</name>
    <dbReference type="NCBI Taxonomy" id="349215"/>
    <lineage>
        <taxon>Bacteria</taxon>
        <taxon>Pseudomonadati</taxon>
        <taxon>Bdellovibrionota</taxon>
        <taxon>Bdellovibrionia</taxon>
        <taxon>Bdellovibrionales</taxon>
        <taxon>Pseudobdellovibrionaceae</taxon>
        <taxon>Micavibrio</taxon>
    </lineage>
</organism>
<dbReference type="Pfam" id="PF13614">
    <property type="entry name" value="AAA_31"/>
    <property type="match status" value="1"/>
</dbReference>
<dbReference type="PANTHER" id="PTHR13696">
    <property type="entry name" value="P-LOOP CONTAINING NUCLEOSIDE TRIPHOSPHATE HYDROLASE"/>
    <property type="match status" value="1"/>
</dbReference>
<gene>
    <name evidence="2" type="ORF">A11S_25</name>
</gene>